<dbReference type="InterPro" id="IPR002514">
    <property type="entry name" value="Transposase_8"/>
</dbReference>
<reference evidence="1 2" key="1">
    <citation type="submission" date="2016-03" db="EMBL/GenBank/DDBJ databases">
        <title>Niastella vici sp. nov., isolated from farmland soil.</title>
        <authorList>
            <person name="Chen L."/>
            <person name="Wang D."/>
            <person name="Yang S."/>
            <person name="Wang G."/>
        </authorList>
    </citation>
    <scope>NUCLEOTIDE SEQUENCE [LARGE SCALE GENOMIC DNA]</scope>
    <source>
        <strain evidence="1 2">DJ57</strain>
    </source>
</reference>
<protein>
    <recommendedName>
        <fullName evidence="3">Transposase</fullName>
    </recommendedName>
</protein>
<comment type="caution">
    <text evidence="1">The sequence shown here is derived from an EMBL/GenBank/DDBJ whole genome shotgun (WGS) entry which is preliminary data.</text>
</comment>
<dbReference type="InterPro" id="IPR036388">
    <property type="entry name" value="WH-like_DNA-bd_sf"/>
</dbReference>
<dbReference type="GO" id="GO:0006313">
    <property type="term" value="P:DNA transposition"/>
    <property type="evidence" value="ECO:0007669"/>
    <property type="project" value="InterPro"/>
</dbReference>
<dbReference type="InterPro" id="IPR010921">
    <property type="entry name" value="Trp_repressor/repl_initiator"/>
</dbReference>
<proteinExistence type="predicted"/>
<dbReference type="Proteomes" id="UP000192796">
    <property type="component" value="Unassembled WGS sequence"/>
</dbReference>
<dbReference type="SUPFAM" id="SSF48295">
    <property type="entry name" value="TrpR-like"/>
    <property type="match status" value="1"/>
</dbReference>
<accession>A0A1V9FLA2</accession>
<dbReference type="NCBIfam" id="NF047593">
    <property type="entry name" value="IS66_ISAeme5_TnpA"/>
    <property type="match status" value="1"/>
</dbReference>
<keyword evidence="2" id="KW-1185">Reference proteome</keyword>
<dbReference type="STRING" id="1703345.A3860_38745"/>
<dbReference type="EMBL" id="LVYD01000087">
    <property type="protein sequence ID" value="OQP59110.1"/>
    <property type="molecule type" value="Genomic_DNA"/>
</dbReference>
<dbReference type="RefSeq" id="WP_081154963.1">
    <property type="nucleotide sequence ID" value="NZ_LVYD01000087.1"/>
</dbReference>
<organism evidence="1 2">
    <name type="scientific">Niastella vici</name>
    <dbReference type="NCBI Taxonomy" id="1703345"/>
    <lineage>
        <taxon>Bacteria</taxon>
        <taxon>Pseudomonadati</taxon>
        <taxon>Bacteroidota</taxon>
        <taxon>Chitinophagia</taxon>
        <taxon>Chitinophagales</taxon>
        <taxon>Chitinophagaceae</taxon>
        <taxon>Niastella</taxon>
    </lineage>
</organism>
<evidence type="ECO:0000313" key="1">
    <source>
        <dbReference type="EMBL" id="OQP59110.1"/>
    </source>
</evidence>
<dbReference type="OrthoDB" id="678418at2"/>
<evidence type="ECO:0008006" key="3">
    <source>
        <dbReference type="Google" id="ProtNLM"/>
    </source>
</evidence>
<dbReference type="Gene3D" id="1.10.10.10">
    <property type="entry name" value="Winged helix-like DNA-binding domain superfamily/Winged helix DNA-binding domain"/>
    <property type="match status" value="1"/>
</dbReference>
<dbReference type="GO" id="GO:0004803">
    <property type="term" value="F:transposase activity"/>
    <property type="evidence" value="ECO:0007669"/>
    <property type="project" value="InterPro"/>
</dbReference>
<gene>
    <name evidence="1" type="ORF">A3860_38745</name>
</gene>
<dbReference type="AlphaFoldDB" id="A0A1V9FLA2"/>
<sequence>MEQIQQMAGSKSIVRRSEEEIQRLLNEQEQSGLTVKEYCEMYDLVEQTFYGWLKRYRSKGAEEPKDLPVAPGGFASIEIVPTLIHGHPQLFAEVGNIKLYKEVSAEYLKALVS</sequence>
<dbReference type="GO" id="GO:0043565">
    <property type="term" value="F:sequence-specific DNA binding"/>
    <property type="evidence" value="ECO:0007669"/>
    <property type="project" value="InterPro"/>
</dbReference>
<dbReference type="Pfam" id="PF01527">
    <property type="entry name" value="HTH_Tnp_1"/>
    <property type="match status" value="1"/>
</dbReference>
<evidence type="ECO:0000313" key="2">
    <source>
        <dbReference type="Proteomes" id="UP000192796"/>
    </source>
</evidence>
<name>A0A1V9FLA2_9BACT</name>